<feature type="compositionally biased region" description="Basic and acidic residues" evidence="1">
    <location>
        <begin position="1"/>
        <end position="10"/>
    </location>
</feature>
<feature type="compositionally biased region" description="Basic residues" evidence="1">
    <location>
        <begin position="20"/>
        <end position="30"/>
    </location>
</feature>
<evidence type="ECO:0000313" key="3">
    <source>
        <dbReference type="Proteomes" id="UP001152320"/>
    </source>
</evidence>
<organism evidence="2 3">
    <name type="scientific">Holothuria leucospilota</name>
    <name type="common">Black long sea cucumber</name>
    <name type="synonym">Mertensiothuria leucospilota</name>
    <dbReference type="NCBI Taxonomy" id="206669"/>
    <lineage>
        <taxon>Eukaryota</taxon>
        <taxon>Metazoa</taxon>
        <taxon>Echinodermata</taxon>
        <taxon>Eleutherozoa</taxon>
        <taxon>Echinozoa</taxon>
        <taxon>Holothuroidea</taxon>
        <taxon>Aspidochirotacea</taxon>
        <taxon>Aspidochirotida</taxon>
        <taxon>Holothuriidae</taxon>
        <taxon>Holothuria</taxon>
    </lineage>
</organism>
<reference evidence="2" key="1">
    <citation type="submission" date="2021-10" db="EMBL/GenBank/DDBJ databases">
        <title>Tropical sea cucumber genome reveals ecological adaptation and Cuvierian tubules defense mechanism.</title>
        <authorList>
            <person name="Chen T."/>
        </authorList>
    </citation>
    <scope>NUCLEOTIDE SEQUENCE</scope>
    <source>
        <strain evidence="2">Nanhai2018</strain>
        <tissue evidence="2">Muscle</tissue>
    </source>
</reference>
<name>A0A9Q1BTN2_HOLLE</name>
<dbReference type="EMBL" id="JAIZAY010000012">
    <property type="protein sequence ID" value="KAJ8032439.1"/>
    <property type="molecule type" value="Genomic_DNA"/>
</dbReference>
<evidence type="ECO:0000256" key="1">
    <source>
        <dbReference type="SAM" id="MobiDB-lite"/>
    </source>
</evidence>
<keyword evidence="3" id="KW-1185">Reference proteome</keyword>
<sequence length="73" mass="8607">MNQREFKEQTSEPGSYQCPNRRRSVGRRNRLQLGEPMSQRFRPYLKCLIGLHGVKVSKKSHVTQTLYLTKSRN</sequence>
<protein>
    <submittedName>
        <fullName evidence="2">Uncharacterized protein</fullName>
    </submittedName>
</protein>
<evidence type="ECO:0000313" key="2">
    <source>
        <dbReference type="EMBL" id="KAJ8032439.1"/>
    </source>
</evidence>
<accession>A0A9Q1BTN2</accession>
<dbReference type="Proteomes" id="UP001152320">
    <property type="component" value="Chromosome 12"/>
</dbReference>
<gene>
    <name evidence="2" type="ORF">HOLleu_25963</name>
</gene>
<feature type="region of interest" description="Disordered" evidence="1">
    <location>
        <begin position="1"/>
        <end position="34"/>
    </location>
</feature>
<proteinExistence type="predicted"/>
<comment type="caution">
    <text evidence="2">The sequence shown here is derived from an EMBL/GenBank/DDBJ whole genome shotgun (WGS) entry which is preliminary data.</text>
</comment>
<dbReference type="AlphaFoldDB" id="A0A9Q1BTN2"/>